<feature type="transmembrane region" description="Helical" evidence="5">
    <location>
        <begin position="303"/>
        <end position="326"/>
    </location>
</feature>
<accession>A0A6M1TFQ4</accession>
<feature type="transmembrane region" description="Helical" evidence="5">
    <location>
        <begin position="176"/>
        <end position="193"/>
    </location>
</feature>
<keyword evidence="2 5" id="KW-0812">Transmembrane</keyword>
<name>A0A6M1TFQ4_9BACT</name>
<dbReference type="GO" id="GO:0016020">
    <property type="term" value="C:membrane"/>
    <property type="evidence" value="ECO:0007669"/>
    <property type="project" value="UniProtKB-SubCell"/>
</dbReference>
<dbReference type="GO" id="GO:0046873">
    <property type="term" value="F:metal ion transmembrane transporter activity"/>
    <property type="evidence" value="ECO:0007669"/>
    <property type="project" value="InterPro"/>
</dbReference>
<feature type="transmembrane region" description="Helical" evidence="5">
    <location>
        <begin position="367"/>
        <end position="388"/>
    </location>
</feature>
<sequence length="389" mass="41866">MSTDWIERLPKWIWAVIPLALLFGAVVLFLVENPLQNLGINAPPVQQLTVEQTKLDDDGIHLKVRANGSEPVSLAQVMVDEAYWKFSMKPESPIPRLSSSWVTIPYPWVKDELHEITLLTDVGATFSHTIEVATPTPELTMERIWGYILLGIFIGVVPVALGLMFYPYLKTKGDMVLQFLLTLTLGLLLYLFIDTLQEGLELAEEAATVFESSLIVWLVTGLSFLLIYAVGRSKGKAPEGLSLATYLSIGIGLHNLGEGLAVGAALASGEAALGSFLVVGFTLHNLTEGIGIATPLLQRKTKLLTFVGLTLLAGLPAAAGTLIGAFSYSPQWGAVLFAVGAGAILQVIVEISSYIMRNTEVGQRFTVPNLAGFTLGIALMYGTALLVAV</sequence>
<evidence type="ECO:0000256" key="4">
    <source>
        <dbReference type="ARBA" id="ARBA00023136"/>
    </source>
</evidence>
<feature type="transmembrane region" description="Helical" evidence="5">
    <location>
        <begin position="273"/>
        <end position="296"/>
    </location>
</feature>
<evidence type="ECO:0000256" key="2">
    <source>
        <dbReference type="ARBA" id="ARBA00022692"/>
    </source>
</evidence>
<comment type="subcellular location">
    <subcellularLocation>
        <location evidence="1">Membrane</location>
        <topology evidence="1">Multi-pass membrane protein</topology>
    </subcellularLocation>
</comment>
<feature type="transmembrane region" description="Helical" evidence="5">
    <location>
        <begin position="12"/>
        <end position="31"/>
    </location>
</feature>
<keyword evidence="3 5" id="KW-1133">Transmembrane helix</keyword>
<dbReference type="AlphaFoldDB" id="A0A6M1TFQ4"/>
<keyword evidence="4 5" id="KW-0472">Membrane</keyword>
<organism evidence="6 7">
    <name type="scientific">Fodinibius halophilus</name>
    <dbReference type="NCBI Taxonomy" id="1736908"/>
    <lineage>
        <taxon>Bacteria</taxon>
        <taxon>Pseudomonadati</taxon>
        <taxon>Balneolota</taxon>
        <taxon>Balneolia</taxon>
        <taxon>Balneolales</taxon>
        <taxon>Balneolaceae</taxon>
        <taxon>Fodinibius</taxon>
    </lineage>
</organism>
<dbReference type="Proteomes" id="UP000479132">
    <property type="component" value="Unassembled WGS sequence"/>
</dbReference>
<dbReference type="Pfam" id="PF02535">
    <property type="entry name" value="Zip"/>
    <property type="match status" value="1"/>
</dbReference>
<feature type="transmembrane region" description="Helical" evidence="5">
    <location>
        <begin position="243"/>
        <end position="267"/>
    </location>
</feature>
<dbReference type="RefSeq" id="WP_165269223.1">
    <property type="nucleotide sequence ID" value="NZ_JAALLS010000014.1"/>
</dbReference>
<feature type="transmembrane region" description="Helical" evidence="5">
    <location>
        <begin position="332"/>
        <end position="355"/>
    </location>
</feature>
<proteinExistence type="predicted"/>
<evidence type="ECO:0000313" key="7">
    <source>
        <dbReference type="Proteomes" id="UP000479132"/>
    </source>
</evidence>
<feature type="transmembrane region" description="Helical" evidence="5">
    <location>
        <begin position="213"/>
        <end position="231"/>
    </location>
</feature>
<evidence type="ECO:0000256" key="1">
    <source>
        <dbReference type="ARBA" id="ARBA00004141"/>
    </source>
</evidence>
<evidence type="ECO:0000256" key="3">
    <source>
        <dbReference type="ARBA" id="ARBA00022989"/>
    </source>
</evidence>
<protein>
    <submittedName>
        <fullName evidence="6">ZIP family metal transporter</fullName>
    </submittedName>
</protein>
<feature type="transmembrane region" description="Helical" evidence="5">
    <location>
        <begin position="144"/>
        <end position="169"/>
    </location>
</feature>
<evidence type="ECO:0000256" key="5">
    <source>
        <dbReference type="SAM" id="Phobius"/>
    </source>
</evidence>
<evidence type="ECO:0000313" key="6">
    <source>
        <dbReference type="EMBL" id="NGP88962.1"/>
    </source>
</evidence>
<gene>
    <name evidence="6" type="ORF">G3569_11390</name>
</gene>
<comment type="caution">
    <text evidence="6">The sequence shown here is derived from an EMBL/GenBank/DDBJ whole genome shotgun (WGS) entry which is preliminary data.</text>
</comment>
<dbReference type="EMBL" id="JAALLS010000014">
    <property type="protein sequence ID" value="NGP88962.1"/>
    <property type="molecule type" value="Genomic_DNA"/>
</dbReference>
<dbReference type="InterPro" id="IPR003689">
    <property type="entry name" value="ZIP"/>
</dbReference>
<keyword evidence="7" id="KW-1185">Reference proteome</keyword>
<reference evidence="6 7" key="1">
    <citation type="submission" date="2020-02" db="EMBL/GenBank/DDBJ databases">
        <title>Aliifodinibius halophilus 2W32, complete genome.</title>
        <authorList>
            <person name="Li Y."/>
            <person name="Wu S."/>
        </authorList>
    </citation>
    <scope>NUCLEOTIDE SEQUENCE [LARGE SCALE GENOMIC DNA]</scope>
    <source>
        <strain evidence="6 7">2W32</strain>
    </source>
</reference>